<dbReference type="GO" id="GO:0004519">
    <property type="term" value="F:endonuclease activity"/>
    <property type="evidence" value="ECO:0007669"/>
    <property type="project" value="UniProtKB-KW"/>
</dbReference>
<protein>
    <submittedName>
        <fullName evidence="3">Endonuclease/exonuclease/phosphatase family protein</fullName>
    </submittedName>
</protein>
<keyword evidence="3" id="KW-0540">Nuclease</keyword>
<reference evidence="3 4" key="1">
    <citation type="submission" date="2018-08" db="EMBL/GenBank/DDBJ databases">
        <title>Chitinophagaceae sp. K23C18032701, a novel bacterium isolated from forest soil.</title>
        <authorList>
            <person name="Wang C."/>
        </authorList>
    </citation>
    <scope>NUCLEOTIDE SEQUENCE [LARGE SCALE GENOMIC DNA]</scope>
    <source>
        <strain evidence="3 4">K23C18032701</strain>
    </source>
</reference>
<dbReference type="Proteomes" id="UP000261284">
    <property type="component" value="Unassembled WGS sequence"/>
</dbReference>
<dbReference type="RefSeq" id="WP_116846775.1">
    <property type="nucleotide sequence ID" value="NZ_QTJU01000002.1"/>
</dbReference>
<feature type="domain" description="Endonuclease/exonuclease/phosphatase" evidence="2">
    <location>
        <begin position="30"/>
        <end position="341"/>
    </location>
</feature>
<gene>
    <name evidence="3" type="ORF">DXN05_08390</name>
</gene>
<keyword evidence="3" id="KW-0255">Endonuclease</keyword>
<dbReference type="PANTHER" id="PTHR42834">
    <property type="entry name" value="ENDONUCLEASE/EXONUCLEASE/PHOSPHATASE FAMILY PROTEIN (AFU_ORTHOLOGUE AFUA_3G09210)"/>
    <property type="match status" value="1"/>
</dbReference>
<dbReference type="AlphaFoldDB" id="A0A3E1NLI4"/>
<comment type="caution">
    <text evidence="3">The sequence shown here is derived from an EMBL/GenBank/DDBJ whole genome shotgun (WGS) entry which is preliminary data.</text>
</comment>
<sequence length="347" mass="39606">MKYLFTAVLLYNAAIQACAQTQQYKVAIAAFYNCENFYDTINDAHAKDEEFLPGSSKHYNSRVYHDKVDHLANVIARIGTELNPDGPALLGVSEIENEQVLNDLVQHPLLRKRHYQVVHYDSRDARGVDVALLFNPVYFTLQTSRALPVAVPSGSYTYYSRDILWVKGLLDGECIQLYINHWPSRRGGEEKSLPARKLAAAICKHHLDSLQALDNTAKCLVMGDLNDDPVSPSITEVLHAREKQEAVKDNDLYNPWISLYKKGIGTLAYQDAWGLFDQIMLNKSWLDKTQPGFFYYQAHVFSQPFLTETSGRYKGYPMRTWDGNNYRGGYSDHFPTYVVLLKRIAQH</sequence>
<dbReference type="SUPFAM" id="SSF56219">
    <property type="entry name" value="DNase I-like"/>
    <property type="match status" value="1"/>
</dbReference>
<dbReference type="PANTHER" id="PTHR42834:SF1">
    <property type="entry name" value="ENDONUCLEASE_EXONUCLEASE_PHOSPHATASE FAMILY PROTEIN (AFU_ORTHOLOGUE AFUA_3G09210)"/>
    <property type="match status" value="1"/>
</dbReference>
<dbReference type="Pfam" id="PF19580">
    <property type="entry name" value="Exo_endo_phos_3"/>
    <property type="match status" value="1"/>
</dbReference>
<keyword evidence="4" id="KW-1185">Reference proteome</keyword>
<dbReference type="Gene3D" id="3.60.10.10">
    <property type="entry name" value="Endonuclease/exonuclease/phosphatase"/>
    <property type="match status" value="1"/>
</dbReference>
<name>A0A3E1NLI4_9BACT</name>
<feature type="chain" id="PRO_5017678029" evidence="1">
    <location>
        <begin position="20"/>
        <end position="347"/>
    </location>
</feature>
<dbReference type="InterPro" id="IPR036691">
    <property type="entry name" value="Endo/exonu/phosph_ase_sf"/>
</dbReference>
<dbReference type="EMBL" id="QTJU01000002">
    <property type="protein sequence ID" value="RFM28786.1"/>
    <property type="molecule type" value="Genomic_DNA"/>
</dbReference>
<keyword evidence="3" id="KW-0269">Exonuclease</keyword>
<dbReference type="PROSITE" id="PS51257">
    <property type="entry name" value="PROKAR_LIPOPROTEIN"/>
    <property type="match status" value="1"/>
</dbReference>
<keyword evidence="1" id="KW-0732">Signal</keyword>
<evidence type="ECO:0000313" key="4">
    <source>
        <dbReference type="Proteomes" id="UP000261284"/>
    </source>
</evidence>
<proteinExistence type="predicted"/>
<dbReference type="InterPro" id="IPR005135">
    <property type="entry name" value="Endo/exonuclease/phosphatase"/>
</dbReference>
<feature type="signal peptide" evidence="1">
    <location>
        <begin position="1"/>
        <end position="19"/>
    </location>
</feature>
<dbReference type="OrthoDB" id="9802724at2"/>
<keyword evidence="3" id="KW-0378">Hydrolase</keyword>
<evidence type="ECO:0000256" key="1">
    <source>
        <dbReference type="SAM" id="SignalP"/>
    </source>
</evidence>
<dbReference type="GO" id="GO:0004527">
    <property type="term" value="F:exonuclease activity"/>
    <property type="evidence" value="ECO:0007669"/>
    <property type="project" value="UniProtKB-KW"/>
</dbReference>
<evidence type="ECO:0000313" key="3">
    <source>
        <dbReference type="EMBL" id="RFM28786.1"/>
    </source>
</evidence>
<accession>A0A3E1NLI4</accession>
<evidence type="ECO:0000259" key="2">
    <source>
        <dbReference type="Pfam" id="PF19580"/>
    </source>
</evidence>
<organism evidence="3 4">
    <name type="scientific">Deminuibacter soli</name>
    <dbReference type="NCBI Taxonomy" id="2291815"/>
    <lineage>
        <taxon>Bacteria</taxon>
        <taxon>Pseudomonadati</taxon>
        <taxon>Bacteroidota</taxon>
        <taxon>Chitinophagia</taxon>
        <taxon>Chitinophagales</taxon>
        <taxon>Chitinophagaceae</taxon>
        <taxon>Deminuibacter</taxon>
    </lineage>
</organism>